<dbReference type="Proteomes" id="UP001324287">
    <property type="component" value="Chromosome"/>
</dbReference>
<feature type="compositionally biased region" description="Low complexity" evidence="2">
    <location>
        <begin position="91"/>
        <end position="110"/>
    </location>
</feature>
<dbReference type="Pfam" id="PF00326">
    <property type="entry name" value="Peptidase_S9"/>
    <property type="match status" value="1"/>
</dbReference>
<dbReference type="InterPro" id="IPR001375">
    <property type="entry name" value="Peptidase_S9_cat"/>
</dbReference>
<dbReference type="EMBL" id="CP141261">
    <property type="protein sequence ID" value="WRL61938.1"/>
    <property type="molecule type" value="Genomic_DNA"/>
</dbReference>
<dbReference type="PANTHER" id="PTHR42776">
    <property type="entry name" value="SERINE PEPTIDASE S9 FAMILY MEMBER"/>
    <property type="match status" value="1"/>
</dbReference>
<evidence type="ECO:0000256" key="1">
    <source>
        <dbReference type="ARBA" id="ARBA00022801"/>
    </source>
</evidence>
<dbReference type="PANTHER" id="PTHR42776:SF27">
    <property type="entry name" value="DIPEPTIDYL PEPTIDASE FAMILY MEMBER 6"/>
    <property type="match status" value="1"/>
</dbReference>
<reference evidence="4 5" key="1">
    <citation type="submission" date="2023-12" db="EMBL/GenBank/DDBJ databases">
        <title>Blastococcus brunescens sp. nov., an actonobacterium isolated from sandstone collected in sahara desert.</title>
        <authorList>
            <person name="Gtari M."/>
            <person name="Ghodhbane F."/>
        </authorList>
    </citation>
    <scope>NUCLEOTIDE SEQUENCE [LARGE SCALE GENOMIC DNA]</scope>
    <source>
        <strain evidence="4 5">BMG 8361</strain>
    </source>
</reference>
<evidence type="ECO:0000313" key="4">
    <source>
        <dbReference type="EMBL" id="WRL61938.1"/>
    </source>
</evidence>
<dbReference type="SUPFAM" id="SSF53474">
    <property type="entry name" value="alpha/beta-Hydrolases"/>
    <property type="match status" value="1"/>
</dbReference>
<feature type="region of interest" description="Disordered" evidence="2">
    <location>
        <begin position="81"/>
        <end position="110"/>
    </location>
</feature>
<feature type="domain" description="Peptidase S9 prolyl oligopeptidase catalytic" evidence="3">
    <location>
        <begin position="15"/>
        <end position="85"/>
    </location>
</feature>
<evidence type="ECO:0000259" key="3">
    <source>
        <dbReference type="Pfam" id="PF00326"/>
    </source>
</evidence>
<sequence>MLLTIHGGPFAQYGWSLFDETQVYVSAGYAVVQCNPRGSSGYGAEHGRAIRGEWGGHDADDVLAFLDAALQDPALDADRVGVMGAPTAGTSPPCSSGGRAGSPRPSSSGP</sequence>
<evidence type="ECO:0000313" key="5">
    <source>
        <dbReference type="Proteomes" id="UP001324287"/>
    </source>
</evidence>
<protein>
    <submittedName>
        <fullName evidence="4">Prolyl oligopeptidase family serine peptidase</fullName>
    </submittedName>
</protein>
<proteinExistence type="predicted"/>
<dbReference type="Gene3D" id="3.40.50.1820">
    <property type="entry name" value="alpha/beta hydrolase"/>
    <property type="match status" value="1"/>
</dbReference>
<accession>A0ABZ1AW90</accession>
<keyword evidence="1" id="KW-0378">Hydrolase</keyword>
<keyword evidence="5" id="KW-1185">Reference proteome</keyword>
<dbReference type="InterPro" id="IPR029058">
    <property type="entry name" value="AB_hydrolase_fold"/>
</dbReference>
<organism evidence="4 5">
    <name type="scientific">Blastococcus brunescens</name>
    <dbReference type="NCBI Taxonomy" id="1564165"/>
    <lineage>
        <taxon>Bacteria</taxon>
        <taxon>Bacillati</taxon>
        <taxon>Actinomycetota</taxon>
        <taxon>Actinomycetes</taxon>
        <taxon>Geodermatophilales</taxon>
        <taxon>Geodermatophilaceae</taxon>
        <taxon>Blastococcus</taxon>
    </lineage>
</organism>
<gene>
    <name evidence="4" type="ORF">U6N30_17760</name>
</gene>
<evidence type="ECO:0000256" key="2">
    <source>
        <dbReference type="SAM" id="MobiDB-lite"/>
    </source>
</evidence>
<name>A0ABZ1AW90_9ACTN</name>